<evidence type="ECO:0000256" key="4">
    <source>
        <dbReference type="ARBA" id="ARBA00022518"/>
    </source>
</evidence>
<keyword evidence="12" id="KW-0805">Transcription regulation</keyword>
<protein>
    <recommendedName>
        <fullName evidence="3">Small t antigen</fullName>
    </recommendedName>
</protein>
<dbReference type="InterPro" id="IPR036092">
    <property type="entry name" value="Papo_T_antigensf"/>
</dbReference>
<evidence type="ECO:0000256" key="9">
    <source>
        <dbReference type="ARBA" id="ARBA00022771"/>
    </source>
</evidence>
<dbReference type="InterPro" id="IPR003354">
    <property type="entry name" value="Papo_T_antigen"/>
</dbReference>
<evidence type="ECO:0000256" key="12">
    <source>
        <dbReference type="ARBA" id="ARBA00023015"/>
    </source>
</evidence>
<keyword evidence="14" id="KW-0804">Transcription</keyword>
<dbReference type="InterPro" id="IPR001623">
    <property type="entry name" value="DnaJ_domain"/>
</dbReference>
<dbReference type="Gene3D" id="1.20.120.1860">
    <property type="entry name" value="Small t-antigen, unique domain"/>
    <property type="match status" value="1"/>
</dbReference>
<accession>A0A0C4ZJY5</accession>
<keyword evidence="10" id="KW-0862">Zinc</keyword>
<dbReference type="InterPro" id="IPR036869">
    <property type="entry name" value="J_dom_sf"/>
</dbReference>
<organism evidence="17 18">
    <name type="scientific">Anubis baboon polyomavirus</name>
    <dbReference type="NCBI Taxonomy" id="1608532"/>
    <lineage>
        <taxon>Viruses</taxon>
        <taxon>Monodnaviria</taxon>
        <taxon>Shotokuvirae</taxon>
        <taxon>Cossaviricota</taxon>
        <taxon>Papovaviricetes</taxon>
        <taxon>Sepolyvirales</taxon>
        <taxon>Polyomaviridae</taxon>
        <taxon>Betapolyomavirus</taxon>
        <taxon>Betapolyomavirus secupacynocephalus</taxon>
    </lineage>
</organism>
<keyword evidence="11" id="KW-0007">Acetylation</keyword>
<dbReference type="SMART" id="SM00271">
    <property type="entry name" value="DnaJ"/>
    <property type="match status" value="1"/>
</dbReference>
<keyword evidence="4" id="KW-0244">Early protein</keyword>
<evidence type="ECO:0000256" key="2">
    <source>
        <dbReference type="ARBA" id="ARBA00004192"/>
    </source>
</evidence>
<reference evidence="17 18" key="1">
    <citation type="submission" date="2014-03" db="EMBL/GenBank/DDBJ databases">
        <title>Novel Polyoma Virus from the Anubis Baboon.</title>
        <authorList>
            <person name="Baker P.J."/>
            <person name="Scobie L."/>
        </authorList>
    </citation>
    <scope>NUCLEOTIDE SEQUENCE [LARGE SCALE GENOMIC DNA]</scope>
    <source>
        <strain evidence="17">K922AD-LPCZ1</strain>
    </source>
</reference>
<keyword evidence="5" id="KW-0597">Phosphoprotein</keyword>
<evidence type="ECO:0000256" key="10">
    <source>
        <dbReference type="ARBA" id="ARBA00022833"/>
    </source>
</evidence>
<evidence type="ECO:0000313" key="17">
    <source>
        <dbReference type="EMBL" id="AJI42786.1"/>
    </source>
</evidence>
<keyword evidence="6" id="KW-1048">Host nucleus</keyword>
<dbReference type="GO" id="GO:0008270">
    <property type="term" value="F:zinc ion binding"/>
    <property type="evidence" value="ECO:0007669"/>
    <property type="project" value="UniProtKB-KW"/>
</dbReference>
<evidence type="ECO:0000256" key="5">
    <source>
        <dbReference type="ARBA" id="ARBA00022553"/>
    </source>
</evidence>
<keyword evidence="8" id="KW-0479">Metal-binding</keyword>
<dbReference type="Pfam" id="PF02380">
    <property type="entry name" value="Papo_T_antigen"/>
    <property type="match status" value="1"/>
</dbReference>
<proteinExistence type="predicted"/>
<evidence type="ECO:0000256" key="6">
    <source>
        <dbReference type="ARBA" id="ARBA00022562"/>
    </source>
</evidence>
<dbReference type="PROSITE" id="PS50076">
    <property type="entry name" value="DNAJ_2"/>
    <property type="match status" value="1"/>
</dbReference>
<keyword evidence="7" id="KW-0945">Host-virus interaction</keyword>
<evidence type="ECO:0000256" key="11">
    <source>
        <dbReference type="ARBA" id="ARBA00022990"/>
    </source>
</evidence>
<dbReference type="FunFam" id="1.10.287.110:FF:000161">
    <property type="entry name" value="Small t antigen"/>
    <property type="match status" value="1"/>
</dbReference>
<keyword evidence="9" id="KW-0863">Zinc-finger</keyword>
<name>A0A0C4ZJY5_9POLY</name>
<feature type="domain" description="J" evidence="16">
    <location>
        <begin position="12"/>
        <end position="75"/>
    </location>
</feature>
<dbReference type="GO" id="GO:0030430">
    <property type="term" value="C:host cell cytoplasm"/>
    <property type="evidence" value="ECO:0007669"/>
    <property type="project" value="UniProtKB-SubCell"/>
</dbReference>
<evidence type="ECO:0000259" key="16">
    <source>
        <dbReference type="PROSITE" id="PS50076"/>
    </source>
</evidence>
<dbReference type="GO" id="GO:0042025">
    <property type="term" value="C:host cell nucleus"/>
    <property type="evidence" value="ECO:0007669"/>
    <property type="project" value="UniProtKB-SubCell"/>
</dbReference>
<dbReference type="SUPFAM" id="SSF161240">
    <property type="entry name" value="T-antigen specific domain-like"/>
    <property type="match status" value="1"/>
</dbReference>
<dbReference type="CDD" id="cd06257">
    <property type="entry name" value="DnaJ"/>
    <property type="match status" value="1"/>
</dbReference>
<dbReference type="EMBL" id="KJ577598">
    <property type="protein sequence ID" value="AJI42786.1"/>
    <property type="molecule type" value="Genomic_DNA"/>
</dbReference>
<evidence type="ECO:0000256" key="14">
    <source>
        <dbReference type="ARBA" id="ARBA00023163"/>
    </source>
</evidence>
<evidence type="ECO:0000256" key="7">
    <source>
        <dbReference type="ARBA" id="ARBA00022581"/>
    </source>
</evidence>
<dbReference type="Gene3D" id="1.10.287.110">
    <property type="entry name" value="DnaJ domain"/>
    <property type="match status" value="1"/>
</dbReference>
<comment type="subcellular location">
    <subcellularLocation>
        <location evidence="2">Host cytoplasm</location>
    </subcellularLocation>
    <subcellularLocation>
        <location evidence="1">Host nucleus</location>
    </subcellularLocation>
</comment>
<evidence type="ECO:0000256" key="1">
    <source>
        <dbReference type="ARBA" id="ARBA00004147"/>
    </source>
</evidence>
<dbReference type="Proteomes" id="UP000155274">
    <property type="component" value="Segment"/>
</dbReference>
<evidence type="ECO:0000313" key="18">
    <source>
        <dbReference type="Proteomes" id="UP000155274"/>
    </source>
</evidence>
<dbReference type="SUPFAM" id="SSF46565">
    <property type="entry name" value="Chaperone J-domain"/>
    <property type="match status" value="1"/>
</dbReference>
<evidence type="ECO:0000256" key="15">
    <source>
        <dbReference type="ARBA" id="ARBA00023200"/>
    </source>
</evidence>
<keyword evidence="13" id="KW-0010">Activator</keyword>
<evidence type="ECO:0000256" key="13">
    <source>
        <dbReference type="ARBA" id="ARBA00023159"/>
    </source>
</evidence>
<evidence type="ECO:0000256" key="3">
    <source>
        <dbReference type="ARBA" id="ARBA00016539"/>
    </source>
</evidence>
<keyword evidence="15" id="KW-1035">Host cytoplasm</keyword>
<evidence type="ECO:0000256" key="8">
    <source>
        <dbReference type="ARBA" id="ARBA00022723"/>
    </source>
</evidence>
<sequence>MDKVLNREESMELMDLLGLERAAWGNLPLMRKAYLKKCKEFHPDKGGDEDKMKRMNTLYKKMEQDVKVAHQPDFGAWHSSEVGSDFPPCPDTLYCKDWPLCATKPSANCPCMLCQLRNRHAYRKFLRRDPLVWIDCYCFDCFRQWFGLDLTEEAVHWWSHIIGETPYRDLKL</sequence>